<dbReference type="Gene3D" id="1.10.530.10">
    <property type="match status" value="1"/>
</dbReference>
<reference evidence="4" key="1">
    <citation type="submission" date="2022-12" db="EMBL/GenBank/DDBJ databases">
        <authorList>
            <person name="Wang J."/>
        </authorList>
    </citation>
    <scope>NUCLEOTIDE SEQUENCE</scope>
    <source>
        <strain evidence="4">HY-45-18</strain>
    </source>
</reference>
<dbReference type="SMART" id="SM00047">
    <property type="entry name" value="LYZ2"/>
    <property type="match status" value="1"/>
</dbReference>
<keyword evidence="1 2" id="KW-0732">Signal</keyword>
<name>A0ABT4D3J8_9CLOT</name>
<evidence type="ECO:0000259" key="3">
    <source>
        <dbReference type="SMART" id="SM00047"/>
    </source>
</evidence>
<sequence>MKIISKLIKINLIVMLLSIISTTAFAESSITMPSKSEVNVNKPWTVKFNMDLEKNTVNSDNITVVDSRERELKVTIVPGKDSKSIVIYPPTGGYIPGDTYYLNLSTNVKGKSGSKLSKSVRMKFTTAIQYEDCTNYPSLPSIKNVEILEKPVLKNEKVNFKILADYSSKVQYRVYAFKYPNDMYDNSNVYPNEEYVELTDGYTSSLSTYNPFNLSVDKGFESGKYKFMIYVKRSNLHGKHKDGNTDFDNYYTSYFKVLENDVTENANTVAVIQPKAGVSEAGPDEDSQAETDDVVSNQNIGINDTIIYNKYDKTIDEFAKQQFTNGKPMYSETARWARGSESLIKYYLDAANFLDDEGKYQFLNLNYMEGVKVEELNEILKDKGVLEGKGEVFLKAAKESDVNPIYLISHALLETGNGKSKLATGVLVETVDGKKVEPKKTYNVFGIRAYDDDPLKGGSEYAYKEEWFSVDEAIIGGAKFITNGYINSDKYKQNTLYKMRWNIQVMWHQYSTDIAWAKKQVKNIKKLMEQCKSAKPVYEIPQYMKSTQ</sequence>
<organism evidence="4 5">
    <name type="scientific">Clostridium aestuarii</name>
    <dbReference type="NCBI Taxonomy" id="338193"/>
    <lineage>
        <taxon>Bacteria</taxon>
        <taxon>Bacillati</taxon>
        <taxon>Bacillota</taxon>
        <taxon>Clostridia</taxon>
        <taxon>Eubacteriales</taxon>
        <taxon>Clostridiaceae</taxon>
        <taxon>Clostridium</taxon>
    </lineage>
</organism>
<evidence type="ECO:0000313" key="4">
    <source>
        <dbReference type="EMBL" id="MCY6484835.1"/>
    </source>
</evidence>
<evidence type="ECO:0000256" key="1">
    <source>
        <dbReference type="ARBA" id="ARBA00022729"/>
    </source>
</evidence>
<dbReference type="Pfam" id="PF13205">
    <property type="entry name" value="Big_5"/>
    <property type="match status" value="1"/>
</dbReference>
<dbReference type="Proteomes" id="UP001078443">
    <property type="component" value="Unassembled WGS sequence"/>
</dbReference>
<dbReference type="InterPro" id="IPR002901">
    <property type="entry name" value="MGlyc_endo_b_GlcNAc-like_dom"/>
</dbReference>
<feature type="domain" description="Mannosyl-glycoprotein endo-beta-N-acetylglucosamidase-like" evidence="3">
    <location>
        <begin position="378"/>
        <end position="535"/>
    </location>
</feature>
<accession>A0ABT4D3J8</accession>
<dbReference type="RefSeq" id="WP_268041158.1">
    <property type="nucleotide sequence ID" value="NZ_JAPQER010000004.1"/>
</dbReference>
<evidence type="ECO:0000313" key="5">
    <source>
        <dbReference type="Proteomes" id="UP001078443"/>
    </source>
</evidence>
<dbReference type="Pfam" id="PF01832">
    <property type="entry name" value="Glucosaminidase"/>
    <property type="match status" value="1"/>
</dbReference>
<comment type="caution">
    <text evidence="4">The sequence shown here is derived from an EMBL/GenBank/DDBJ whole genome shotgun (WGS) entry which is preliminary data.</text>
</comment>
<proteinExistence type="predicted"/>
<feature type="chain" id="PRO_5045603642" evidence="2">
    <location>
        <begin position="27"/>
        <end position="548"/>
    </location>
</feature>
<evidence type="ECO:0000256" key="2">
    <source>
        <dbReference type="SAM" id="SignalP"/>
    </source>
</evidence>
<dbReference type="InterPro" id="IPR032812">
    <property type="entry name" value="SbsA_Ig"/>
</dbReference>
<protein>
    <submittedName>
        <fullName evidence="4">Glucosaminidase domain-containing protein</fullName>
    </submittedName>
</protein>
<gene>
    <name evidence="4" type="ORF">OW763_10830</name>
</gene>
<dbReference type="EMBL" id="JAPQER010000004">
    <property type="protein sequence ID" value="MCY6484835.1"/>
    <property type="molecule type" value="Genomic_DNA"/>
</dbReference>
<keyword evidence="5" id="KW-1185">Reference proteome</keyword>
<feature type="signal peptide" evidence="2">
    <location>
        <begin position="1"/>
        <end position="26"/>
    </location>
</feature>